<dbReference type="Pfam" id="PF20469">
    <property type="entry name" value="OLD-like_TOPRIM"/>
    <property type="match status" value="1"/>
</dbReference>
<sequence length="642" mass="74116">MIIGIVLKYIKTYQGINYIPITSNDKFCGLVGNNGIGKSTILEAIDCFFNDKSWNLNISTKKSGLTVTNPSIIPIFFIKKSKISPENIQIAEALSDSIWNLNETEIANINRPHFKDFNHQRSALAKNYDSNEYLLMPLGIDYTSNINLGFFNTNTVARSVKPELEEERTSLEANELNALKPLLIEIKALYQYIYIPKDIDPTTFTKLETKEIQALMGETLLQVLEQRVPNKQITEINKSLNDFLTALSVELEDYSFRTPTDRQQNLKKTDIYNLIIEAFFNIRKLHKKQGENWLEISDLSSGEKQKAIIEVTHNLIRNHRENSDNLIIAVDEPESSLHISACFDHFMKMYEIADSTHQFLFSTHWYGFLPIIEKCSVTAITKKDGDHRFDLISLSNYREAIKQKNRESKGILPYDLRLKSLNDFIQSIVSSILDDEPFNWIICEGSSEKIYFDYYFEELKKTNRLRIIPVGGINEIKRIYEHLNVSIEEFKKDLNGKIVFICDTDAELVEFESTSSKNVLVKRLINTEGVTKLVSIKSNPKSPPTEIEDSLNGKAFHNTLKKYKEVYPQLLDFINLEEEKKEIPSYFAMDLAPSSYNILLSFFNLDNIKYDFANSYVEEINSNTYAIPNWINEIRDFILNDK</sequence>
<dbReference type="PANTHER" id="PTHR43581:SF4">
    <property type="entry name" value="ATP_GTP PHOSPHATASE"/>
    <property type="match status" value="1"/>
</dbReference>
<keyword evidence="3" id="KW-0547">Nucleotide-binding</keyword>
<comment type="caution">
    <text evidence="3">The sequence shown here is derived from an EMBL/GenBank/DDBJ whole genome shotgun (WGS) entry which is preliminary data.</text>
</comment>
<evidence type="ECO:0000259" key="1">
    <source>
        <dbReference type="Pfam" id="PF13175"/>
    </source>
</evidence>
<dbReference type="Pfam" id="PF13175">
    <property type="entry name" value="AAA_15"/>
    <property type="match status" value="1"/>
</dbReference>
<keyword evidence="4" id="KW-1185">Reference proteome</keyword>
<dbReference type="PANTHER" id="PTHR43581">
    <property type="entry name" value="ATP/GTP PHOSPHATASE"/>
    <property type="match status" value="1"/>
</dbReference>
<evidence type="ECO:0000313" key="4">
    <source>
        <dbReference type="Proteomes" id="UP001151079"/>
    </source>
</evidence>
<dbReference type="Proteomes" id="UP001151079">
    <property type="component" value="Unassembled WGS sequence"/>
</dbReference>
<dbReference type="InterPro" id="IPR051396">
    <property type="entry name" value="Bact_Antivir_Def_Nuclease"/>
</dbReference>
<dbReference type="AlphaFoldDB" id="A0A9X2ZI09"/>
<evidence type="ECO:0000313" key="3">
    <source>
        <dbReference type="EMBL" id="MCV9929076.1"/>
    </source>
</evidence>
<dbReference type="InterPro" id="IPR027417">
    <property type="entry name" value="P-loop_NTPase"/>
</dbReference>
<dbReference type="EMBL" id="JAOZEW010000016">
    <property type="protein sequence ID" value="MCV9929076.1"/>
    <property type="molecule type" value="Genomic_DNA"/>
</dbReference>
<name>A0A9X2ZI09_9FLAO</name>
<dbReference type="InterPro" id="IPR034139">
    <property type="entry name" value="TOPRIM_OLD"/>
</dbReference>
<dbReference type="InterPro" id="IPR041685">
    <property type="entry name" value="AAA_GajA/Old/RecF-like"/>
</dbReference>
<evidence type="ECO:0000259" key="2">
    <source>
        <dbReference type="Pfam" id="PF20469"/>
    </source>
</evidence>
<feature type="domain" description="OLD protein-like TOPRIM" evidence="2">
    <location>
        <begin position="440"/>
        <end position="505"/>
    </location>
</feature>
<keyword evidence="3" id="KW-0067">ATP-binding</keyword>
<dbReference type="Gene3D" id="3.40.50.300">
    <property type="entry name" value="P-loop containing nucleotide triphosphate hydrolases"/>
    <property type="match status" value="1"/>
</dbReference>
<dbReference type="RefSeq" id="WP_264207175.1">
    <property type="nucleotide sequence ID" value="NZ_JAOZEW010000016.1"/>
</dbReference>
<dbReference type="GO" id="GO:0005524">
    <property type="term" value="F:ATP binding"/>
    <property type="evidence" value="ECO:0007669"/>
    <property type="project" value="UniProtKB-KW"/>
</dbReference>
<accession>A0A9X2ZI09</accession>
<protein>
    <submittedName>
        <fullName evidence="3">ATP-binding protein</fullName>
    </submittedName>
</protein>
<dbReference type="SUPFAM" id="SSF52540">
    <property type="entry name" value="P-loop containing nucleoside triphosphate hydrolases"/>
    <property type="match status" value="1"/>
</dbReference>
<organism evidence="3 4">
    <name type="scientific">Flavobacterium shii</name>
    <dbReference type="NCBI Taxonomy" id="2987687"/>
    <lineage>
        <taxon>Bacteria</taxon>
        <taxon>Pseudomonadati</taxon>
        <taxon>Bacteroidota</taxon>
        <taxon>Flavobacteriia</taxon>
        <taxon>Flavobacteriales</taxon>
        <taxon>Flavobacteriaceae</taxon>
        <taxon>Flavobacterium</taxon>
    </lineage>
</organism>
<proteinExistence type="predicted"/>
<reference evidence="3" key="1">
    <citation type="submission" date="2022-10" db="EMBL/GenBank/DDBJ databases">
        <title>Two novel species of Flavobacterium.</title>
        <authorList>
            <person name="Liu Q."/>
            <person name="Xin Y.-H."/>
        </authorList>
    </citation>
    <scope>NUCLEOTIDE SEQUENCE</scope>
    <source>
        <strain evidence="3">LS1R49</strain>
    </source>
</reference>
<feature type="domain" description="Endonuclease GajA/Old nuclease/RecF-like AAA" evidence="1">
    <location>
        <begin position="10"/>
        <end position="364"/>
    </location>
</feature>
<gene>
    <name evidence="3" type="ORF">OIU83_15530</name>
</gene>